<keyword evidence="1" id="KW-0812">Transmembrane</keyword>
<evidence type="ECO:0000256" key="2">
    <source>
        <dbReference type="SAM" id="SignalP"/>
    </source>
</evidence>
<evidence type="ECO:0008006" key="4">
    <source>
        <dbReference type="Google" id="ProtNLM"/>
    </source>
</evidence>
<protein>
    <recommendedName>
        <fullName evidence="4">Lipoprotein</fullName>
    </recommendedName>
</protein>
<feature type="transmembrane region" description="Helical" evidence="1">
    <location>
        <begin position="30"/>
        <end position="47"/>
    </location>
</feature>
<sequence length="112" mass="12090">MKSSIVSLIIYLVFTNVSHAQFISDDDKLHFGTGALISGATYTFVYAKTKNKKKAFWISLGTSALAGLTKEIYDSTKKGNRFDTGELVATTAGGLTASITLNIFTGKKKSKK</sequence>
<evidence type="ECO:0000313" key="3">
    <source>
        <dbReference type="EMBL" id="XBG62491.1"/>
    </source>
</evidence>
<evidence type="ECO:0000256" key="1">
    <source>
        <dbReference type="SAM" id="Phobius"/>
    </source>
</evidence>
<dbReference type="RefSeq" id="WP_347925750.1">
    <property type="nucleotide sequence ID" value="NZ_CP157199.1"/>
</dbReference>
<dbReference type="AlphaFoldDB" id="A0AAU7BWN3"/>
<keyword evidence="1" id="KW-1133">Transmembrane helix</keyword>
<proteinExistence type="predicted"/>
<dbReference type="EMBL" id="CP157199">
    <property type="protein sequence ID" value="XBG62491.1"/>
    <property type="molecule type" value="Genomic_DNA"/>
</dbReference>
<reference evidence="3" key="1">
    <citation type="submission" date="2024-05" db="EMBL/GenBank/DDBJ databases">
        <title>Pontimicrobium maritimus sp. nov., isolated form sea water.</title>
        <authorList>
            <person name="Muhammad N."/>
            <person name="Vuong T.Q."/>
            <person name="Han H.L."/>
            <person name="Kim S.-G."/>
        </authorList>
    </citation>
    <scope>NUCLEOTIDE SEQUENCE</scope>
    <source>
        <strain evidence="3">SW4</strain>
    </source>
</reference>
<feature type="signal peptide" evidence="2">
    <location>
        <begin position="1"/>
        <end position="20"/>
    </location>
</feature>
<keyword evidence="1" id="KW-0472">Membrane</keyword>
<name>A0AAU7BWN3_9FLAO</name>
<keyword evidence="2" id="KW-0732">Signal</keyword>
<feature type="chain" id="PRO_5043537438" description="Lipoprotein" evidence="2">
    <location>
        <begin position="21"/>
        <end position="112"/>
    </location>
</feature>
<accession>A0AAU7BWN3</accession>
<gene>
    <name evidence="3" type="ORF">ABGB03_06190</name>
</gene>
<organism evidence="3">
    <name type="scientific">Pontimicrobium sp. SW4</name>
    <dbReference type="NCBI Taxonomy" id="3153519"/>
    <lineage>
        <taxon>Bacteria</taxon>
        <taxon>Pseudomonadati</taxon>
        <taxon>Bacteroidota</taxon>
        <taxon>Flavobacteriia</taxon>
        <taxon>Flavobacteriales</taxon>
        <taxon>Flavobacteriaceae</taxon>
        <taxon>Pontimicrobium</taxon>
    </lineage>
</organism>